<evidence type="ECO:0000313" key="6">
    <source>
        <dbReference type="EMBL" id="CAE0365272.1"/>
    </source>
</evidence>
<dbReference type="InterPro" id="IPR015590">
    <property type="entry name" value="Aldehyde_DH_dom"/>
</dbReference>
<dbReference type="CDD" id="cd07106">
    <property type="entry name" value="ALDH_AldA-AAD23400"/>
    <property type="match status" value="1"/>
</dbReference>
<reference evidence="6" key="1">
    <citation type="submission" date="2021-01" db="EMBL/GenBank/DDBJ databases">
        <authorList>
            <person name="Corre E."/>
            <person name="Pelletier E."/>
            <person name="Niang G."/>
            <person name="Scheremetjew M."/>
            <person name="Finn R."/>
            <person name="Kale V."/>
            <person name="Holt S."/>
            <person name="Cochrane G."/>
            <person name="Meng A."/>
            <person name="Brown T."/>
            <person name="Cohen L."/>
        </authorList>
    </citation>
    <scope>NUCLEOTIDE SEQUENCE</scope>
    <source>
        <strain evidence="6">CCMP1510</strain>
    </source>
</reference>
<keyword evidence="2 4" id="KW-0560">Oxidoreductase</keyword>
<dbReference type="InterPro" id="IPR016161">
    <property type="entry name" value="Ald_DH/histidinol_DH"/>
</dbReference>
<name>A0A7S3JVY1_9STRA</name>
<dbReference type="SUPFAM" id="SSF53720">
    <property type="entry name" value="ALDH-like"/>
    <property type="match status" value="1"/>
</dbReference>
<evidence type="ECO:0000256" key="1">
    <source>
        <dbReference type="ARBA" id="ARBA00009986"/>
    </source>
</evidence>
<feature type="domain" description="Aldehyde dehydrogenase" evidence="5">
    <location>
        <begin position="5"/>
        <end position="458"/>
    </location>
</feature>
<dbReference type="Pfam" id="PF00171">
    <property type="entry name" value="Aldedh"/>
    <property type="match status" value="1"/>
</dbReference>
<organism evidence="6">
    <name type="scientific">Aureoumbra lagunensis</name>
    <dbReference type="NCBI Taxonomy" id="44058"/>
    <lineage>
        <taxon>Eukaryota</taxon>
        <taxon>Sar</taxon>
        <taxon>Stramenopiles</taxon>
        <taxon>Ochrophyta</taxon>
        <taxon>Pelagophyceae</taxon>
        <taxon>Pelagomonadales</taxon>
        <taxon>Aureoumbra</taxon>
    </lineage>
</organism>
<evidence type="ECO:0000256" key="2">
    <source>
        <dbReference type="ARBA" id="ARBA00023002"/>
    </source>
</evidence>
<gene>
    <name evidence="6" type="ORF">ALAG00032_LOCUS6014</name>
</gene>
<proteinExistence type="inferred from homology"/>
<sequence length="464" mass="49260">MGNEASTVKSINPATGEVFAETKMSTQEEVNAAVQKAKEAYPKWSGLSDEERKSYLAKAAEAVKASTKELAELITKEQGKPLFPGGPGSLFEAGACSTWIEANLAHKLEPEVLVEDDTMRAELHRVSLGVFGIITPWNWPTIISTWCVIPALRTGNTVVLKPSEYTTQCVVELIKTINSVLPEGVLNVVIGDGSVGAMLTGHPDLAKIVFTGSTRTGKKIAEAASKSLARVTLECGGNDAGILLKGTKMEGPRAMDLFWGCMLNSGQTCAVIKRLYVHEDDVDRITNALDEIAGSMKMGNGLEEGTLLGPLSNKMQYDIVVDLVEDAKKNGGKIIRGGSPMPDTKGYFFPVTIITGLDNGSKLVDNEQFGPVIVIISYKTIDEAVTKANDSKSALGASVWGDDLKEAQAVGSRLVAGTVWINQHAALHPLVPFGGVKDSGYGVESGALGLLGTTATKVINIKKA</sequence>
<protein>
    <recommendedName>
        <fullName evidence="5">Aldehyde dehydrogenase domain-containing protein</fullName>
    </recommendedName>
</protein>
<evidence type="ECO:0000259" key="5">
    <source>
        <dbReference type="Pfam" id="PF00171"/>
    </source>
</evidence>
<comment type="similarity">
    <text evidence="1 4">Belongs to the aldehyde dehydrogenase family.</text>
</comment>
<dbReference type="EMBL" id="HBIJ01008508">
    <property type="protein sequence ID" value="CAE0365272.1"/>
    <property type="molecule type" value="Transcribed_RNA"/>
</dbReference>
<evidence type="ECO:0000256" key="3">
    <source>
        <dbReference type="PROSITE-ProRule" id="PRU10007"/>
    </source>
</evidence>
<dbReference type="PROSITE" id="PS00687">
    <property type="entry name" value="ALDEHYDE_DEHYDR_GLU"/>
    <property type="match status" value="1"/>
</dbReference>
<dbReference type="InterPro" id="IPR016163">
    <property type="entry name" value="Ald_DH_C"/>
</dbReference>
<dbReference type="GO" id="GO:0016620">
    <property type="term" value="F:oxidoreductase activity, acting on the aldehyde or oxo group of donors, NAD or NADP as acceptor"/>
    <property type="evidence" value="ECO:0007669"/>
    <property type="project" value="InterPro"/>
</dbReference>
<dbReference type="FunFam" id="3.40.605.10:FF:000007">
    <property type="entry name" value="NAD/NADP-dependent betaine aldehyde dehydrogenase"/>
    <property type="match status" value="1"/>
</dbReference>
<dbReference type="PANTHER" id="PTHR11699">
    <property type="entry name" value="ALDEHYDE DEHYDROGENASE-RELATED"/>
    <property type="match status" value="1"/>
</dbReference>
<accession>A0A7S3JVY1</accession>
<dbReference type="InterPro" id="IPR016162">
    <property type="entry name" value="Ald_DH_N"/>
</dbReference>
<dbReference type="AlphaFoldDB" id="A0A7S3JVY1"/>
<evidence type="ECO:0000256" key="4">
    <source>
        <dbReference type="RuleBase" id="RU003345"/>
    </source>
</evidence>
<dbReference type="Gene3D" id="3.40.309.10">
    <property type="entry name" value="Aldehyde Dehydrogenase, Chain A, domain 2"/>
    <property type="match status" value="1"/>
</dbReference>
<dbReference type="InterPro" id="IPR044086">
    <property type="entry name" value="LUC3-like"/>
</dbReference>
<dbReference type="InterPro" id="IPR029510">
    <property type="entry name" value="Ald_DH_CS_GLU"/>
</dbReference>
<feature type="active site" evidence="3">
    <location>
        <position position="234"/>
    </location>
</feature>
<dbReference type="Gene3D" id="3.40.605.10">
    <property type="entry name" value="Aldehyde Dehydrogenase, Chain A, domain 1"/>
    <property type="match status" value="1"/>
</dbReference>